<dbReference type="AlphaFoldDB" id="A0A6N8DMM1"/>
<keyword evidence="1" id="KW-0175">Coiled coil</keyword>
<evidence type="ECO:0000256" key="1">
    <source>
        <dbReference type="SAM" id="Coils"/>
    </source>
</evidence>
<accession>A0A6N8DMM1</accession>
<evidence type="ECO:0000313" key="4">
    <source>
        <dbReference type="Proteomes" id="UP000439113"/>
    </source>
</evidence>
<dbReference type="Pfam" id="PF13747">
    <property type="entry name" value="DUF4164"/>
    <property type="match status" value="1"/>
</dbReference>
<reference evidence="3 4" key="1">
    <citation type="submission" date="2019-11" db="EMBL/GenBank/DDBJ databases">
        <title>Whole-genome sequence of a Rhodoblastus acidophilus DSM 142.</title>
        <authorList>
            <person name="Kyndt J.A."/>
            <person name="Meyer T.E."/>
        </authorList>
    </citation>
    <scope>NUCLEOTIDE SEQUENCE [LARGE SCALE GENOMIC DNA]</scope>
    <source>
        <strain evidence="3 4">DSM 142</strain>
    </source>
</reference>
<name>A0A6N8DMM1_RHOAC</name>
<dbReference type="Proteomes" id="UP000439113">
    <property type="component" value="Unassembled WGS sequence"/>
</dbReference>
<dbReference type="EMBL" id="WNKS01000002">
    <property type="protein sequence ID" value="MTV30024.1"/>
    <property type="molecule type" value="Genomic_DNA"/>
</dbReference>
<evidence type="ECO:0000256" key="2">
    <source>
        <dbReference type="SAM" id="MobiDB-lite"/>
    </source>
</evidence>
<gene>
    <name evidence="3" type="ORF">GJ654_03340</name>
</gene>
<dbReference type="InterPro" id="IPR025310">
    <property type="entry name" value="DUF4164"/>
</dbReference>
<proteinExistence type="predicted"/>
<feature type="region of interest" description="Disordered" evidence="2">
    <location>
        <begin position="140"/>
        <end position="168"/>
    </location>
</feature>
<evidence type="ECO:0000313" key="3">
    <source>
        <dbReference type="EMBL" id="MTV30024.1"/>
    </source>
</evidence>
<organism evidence="3 4">
    <name type="scientific">Rhodoblastus acidophilus</name>
    <name type="common">Rhodopseudomonas acidophila</name>
    <dbReference type="NCBI Taxonomy" id="1074"/>
    <lineage>
        <taxon>Bacteria</taxon>
        <taxon>Pseudomonadati</taxon>
        <taxon>Pseudomonadota</taxon>
        <taxon>Alphaproteobacteria</taxon>
        <taxon>Hyphomicrobiales</taxon>
        <taxon>Rhodoblastaceae</taxon>
        <taxon>Rhodoblastus</taxon>
    </lineage>
</organism>
<feature type="coiled-coil region" evidence="1">
    <location>
        <begin position="180"/>
        <end position="252"/>
    </location>
</feature>
<protein>
    <submittedName>
        <fullName evidence="3">DUF4164 family protein</fullName>
    </submittedName>
</protein>
<comment type="caution">
    <text evidence="3">The sequence shown here is derived from an EMBL/GenBank/DDBJ whole genome shotgun (WGS) entry which is preliminary data.</text>
</comment>
<sequence>MGMGHSSGPLRSASLGCASISCWPLTCWRARMRGRASVQGAAVPPVSSNGADCARCGIIGINESTSRLIAGRPPLSTDPRAFLEEMTRVCAGLVPSLLPAQKQGADSPPFGDGLMTSAPLWRGARLCYIVLTSSPGIRDESLMLSPLPSDPPSPRSSPCGDASRQTAPALSAEDAVAAAARRLEAALEALDRAIACHAERRGELSDQEAEYFALQEDRSRLARALDAANTRIETLQDNQIEAARRVERARAAVRAILAASSGDG</sequence>